<dbReference type="InterPro" id="IPR003593">
    <property type="entry name" value="AAA+_ATPase"/>
</dbReference>
<dbReference type="InterPro" id="IPR050763">
    <property type="entry name" value="ABC_transporter_ATP-binding"/>
</dbReference>
<evidence type="ECO:0000256" key="6">
    <source>
        <dbReference type="SAM" id="MobiDB-lite"/>
    </source>
</evidence>
<dbReference type="SMART" id="SM00382">
    <property type="entry name" value="AAA"/>
    <property type="match status" value="1"/>
</dbReference>
<sequence>MTPQHPADTPANTPPSPPRDSASHIATLSGITKTFPTRSSTARTSTARKSKARALTALDDVSLTIAPGEIIGLLGPNGAGKSTLIDLILGLTTPTSGTVSVCGTSPRRAIAHSQVGAVLQTGGLLPDLTIEQTIRLISSTFPHPQPLDQILERADLTRIRSRKVQACSGGEQQRLRFALALIGAPTFLILDEPTAGMDPVARRHFWESMRVQASHGTTILFATHYLEEAQDFASRIVLLSQGRILADGTVDEIRNMTSSYTIQARFSPDATTPPTFLQHMDPNVSGLVSAVDELGHDTWQFTTTDSDALARYLLNHTAARDLRIAASSLDDAFVTLTESNSR</sequence>
<dbReference type="PROSITE" id="PS50893">
    <property type="entry name" value="ABC_TRANSPORTER_2"/>
    <property type="match status" value="1"/>
</dbReference>
<evidence type="ECO:0000256" key="4">
    <source>
        <dbReference type="ARBA" id="ARBA00022840"/>
    </source>
</evidence>
<dbReference type="PROSITE" id="PS00211">
    <property type="entry name" value="ABC_TRANSPORTER_1"/>
    <property type="match status" value="1"/>
</dbReference>
<evidence type="ECO:0000256" key="3">
    <source>
        <dbReference type="ARBA" id="ARBA00022741"/>
    </source>
</evidence>
<dbReference type="PANTHER" id="PTHR42711:SF17">
    <property type="entry name" value="ABC TRANSPORTER ATP-BINDING PROTEIN"/>
    <property type="match status" value="1"/>
</dbReference>
<feature type="domain" description="ABC transporter" evidence="7">
    <location>
        <begin position="42"/>
        <end position="266"/>
    </location>
</feature>
<feature type="region of interest" description="Disordered" evidence="6">
    <location>
        <begin position="1"/>
        <end position="22"/>
    </location>
</feature>
<dbReference type="InterPro" id="IPR027417">
    <property type="entry name" value="P-loop_NTPase"/>
</dbReference>
<gene>
    <name evidence="8" type="ORF">D3M95_05820</name>
</gene>
<dbReference type="Pfam" id="PF00005">
    <property type="entry name" value="ABC_tran"/>
    <property type="match status" value="1"/>
</dbReference>
<dbReference type="Gene3D" id="3.40.50.300">
    <property type="entry name" value="P-loop containing nucleotide triphosphate hydrolases"/>
    <property type="match status" value="1"/>
</dbReference>
<keyword evidence="9" id="KW-1185">Reference proteome</keyword>
<keyword evidence="2" id="KW-0813">Transport</keyword>
<dbReference type="STRING" id="1451189.CFAL_07180"/>
<organism evidence="8 9">
    <name type="scientific">Corynebacterium falsenii</name>
    <dbReference type="NCBI Taxonomy" id="108486"/>
    <lineage>
        <taxon>Bacteria</taxon>
        <taxon>Bacillati</taxon>
        <taxon>Actinomycetota</taxon>
        <taxon>Actinomycetes</taxon>
        <taxon>Mycobacteriales</taxon>
        <taxon>Corynebacteriaceae</taxon>
        <taxon>Corynebacterium</taxon>
    </lineage>
</organism>
<dbReference type="EMBL" id="QXJK01000005">
    <property type="protein sequence ID" value="RIX34827.1"/>
    <property type="molecule type" value="Genomic_DNA"/>
</dbReference>
<dbReference type="RefSeq" id="WP_119664701.1">
    <property type="nucleotide sequence ID" value="NZ_JAQPSN010000013.1"/>
</dbReference>
<dbReference type="CDD" id="cd03230">
    <property type="entry name" value="ABC_DR_subfamily_A"/>
    <property type="match status" value="1"/>
</dbReference>
<accession>A0A418Q6U7</accession>
<protein>
    <submittedName>
        <fullName evidence="8">ABC transporter ATP-binding protein</fullName>
    </submittedName>
</protein>
<comment type="subcellular location">
    <subcellularLocation>
        <location evidence="1">Cell membrane</location>
        <topology evidence="1">Peripheral membrane protein</topology>
    </subcellularLocation>
</comment>
<evidence type="ECO:0000313" key="8">
    <source>
        <dbReference type="EMBL" id="RIX34827.1"/>
    </source>
</evidence>
<evidence type="ECO:0000256" key="5">
    <source>
        <dbReference type="ARBA" id="ARBA00023251"/>
    </source>
</evidence>
<dbReference type="SUPFAM" id="SSF52540">
    <property type="entry name" value="P-loop containing nucleoside triphosphate hydrolases"/>
    <property type="match status" value="1"/>
</dbReference>
<dbReference type="GO" id="GO:0005886">
    <property type="term" value="C:plasma membrane"/>
    <property type="evidence" value="ECO:0007669"/>
    <property type="project" value="UniProtKB-SubCell"/>
</dbReference>
<evidence type="ECO:0000313" key="9">
    <source>
        <dbReference type="Proteomes" id="UP000285278"/>
    </source>
</evidence>
<dbReference type="PANTHER" id="PTHR42711">
    <property type="entry name" value="ABC TRANSPORTER ATP-BINDING PROTEIN"/>
    <property type="match status" value="1"/>
</dbReference>
<keyword evidence="3" id="KW-0547">Nucleotide-binding</keyword>
<dbReference type="Proteomes" id="UP000285278">
    <property type="component" value="Unassembled WGS sequence"/>
</dbReference>
<dbReference type="OrthoDB" id="9804819at2"/>
<name>A0A418Q6U7_9CORY</name>
<dbReference type="GO" id="GO:0005524">
    <property type="term" value="F:ATP binding"/>
    <property type="evidence" value="ECO:0007669"/>
    <property type="project" value="UniProtKB-KW"/>
</dbReference>
<evidence type="ECO:0000259" key="7">
    <source>
        <dbReference type="PROSITE" id="PS50893"/>
    </source>
</evidence>
<dbReference type="AlphaFoldDB" id="A0A418Q6U7"/>
<dbReference type="InterPro" id="IPR003439">
    <property type="entry name" value="ABC_transporter-like_ATP-bd"/>
</dbReference>
<evidence type="ECO:0000256" key="1">
    <source>
        <dbReference type="ARBA" id="ARBA00004202"/>
    </source>
</evidence>
<reference evidence="8 9" key="1">
    <citation type="submission" date="2018-09" db="EMBL/GenBank/DDBJ databases">
        <title>Optimization and identification of Corynebacterium falsenii FN1-14 from fish paste.</title>
        <authorList>
            <person name="Daroonpunt R."/>
            <person name="Tanasupawat S."/>
        </authorList>
    </citation>
    <scope>NUCLEOTIDE SEQUENCE [LARGE SCALE GENOMIC DNA]</scope>
    <source>
        <strain evidence="8 9">FN1-14</strain>
    </source>
</reference>
<dbReference type="GO" id="GO:0016887">
    <property type="term" value="F:ATP hydrolysis activity"/>
    <property type="evidence" value="ECO:0007669"/>
    <property type="project" value="InterPro"/>
</dbReference>
<dbReference type="InterPro" id="IPR017871">
    <property type="entry name" value="ABC_transporter-like_CS"/>
</dbReference>
<comment type="caution">
    <text evidence="8">The sequence shown here is derived from an EMBL/GenBank/DDBJ whole genome shotgun (WGS) entry which is preliminary data.</text>
</comment>
<evidence type="ECO:0000256" key="2">
    <source>
        <dbReference type="ARBA" id="ARBA00022448"/>
    </source>
</evidence>
<keyword evidence="5" id="KW-0046">Antibiotic resistance</keyword>
<keyword evidence="4 8" id="KW-0067">ATP-binding</keyword>
<dbReference type="GO" id="GO:0046677">
    <property type="term" value="P:response to antibiotic"/>
    <property type="evidence" value="ECO:0007669"/>
    <property type="project" value="UniProtKB-KW"/>
</dbReference>
<proteinExistence type="predicted"/>